<protein>
    <submittedName>
        <fullName evidence="1">Uncharacterized protein</fullName>
    </submittedName>
</protein>
<sequence>MKFQVDFDGLSLSEGGFMDDHVRFKPTMVSKPPISNKANFWAKVCHEASVSAVDCKAYQSTSDDNPTMSMASAAVFGGLSCMVRVFQSIGMGWECRIIPFK</sequence>
<dbReference type="AlphaFoldDB" id="A0A345DCG7"/>
<dbReference type="EMBL" id="CP031124">
    <property type="protein sequence ID" value="AXF86055.1"/>
    <property type="molecule type" value="Genomic_DNA"/>
</dbReference>
<evidence type="ECO:0000313" key="1">
    <source>
        <dbReference type="EMBL" id="AXF86055.1"/>
    </source>
</evidence>
<name>A0A345DCG7_9BURK</name>
<dbReference type="KEGG" id="hyf:DTO96_101796"/>
<proteinExistence type="predicted"/>
<organism evidence="1 2">
    <name type="scientific">Ephemeroptericola cinctiostellae</name>
    <dbReference type="NCBI Taxonomy" id="2268024"/>
    <lineage>
        <taxon>Bacteria</taxon>
        <taxon>Pseudomonadati</taxon>
        <taxon>Pseudomonadota</taxon>
        <taxon>Betaproteobacteria</taxon>
        <taxon>Burkholderiales</taxon>
        <taxon>Burkholderiaceae</taxon>
        <taxon>Ephemeroptericola</taxon>
    </lineage>
</organism>
<gene>
    <name evidence="1" type="ORF">DTO96_101796</name>
</gene>
<keyword evidence="2" id="KW-1185">Reference proteome</keyword>
<reference evidence="2" key="1">
    <citation type="submission" date="2018-07" db="EMBL/GenBank/DDBJ databases">
        <authorList>
            <person name="Kim H."/>
        </authorList>
    </citation>
    <scope>NUCLEOTIDE SEQUENCE [LARGE SCALE GENOMIC DNA]</scope>
    <source>
        <strain evidence="2">F02</strain>
    </source>
</reference>
<dbReference type="Proteomes" id="UP000252182">
    <property type="component" value="Chromosome"/>
</dbReference>
<accession>A0A345DCG7</accession>
<evidence type="ECO:0000313" key="2">
    <source>
        <dbReference type="Proteomes" id="UP000252182"/>
    </source>
</evidence>